<evidence type="ECO:0000256" key="1">
    <source>
        <dbReference type="ARBA" id="ARBA00001954"/>
    </source>
</evidence>
<dbReference type="Pfam" id="PF05721">
    <property type="entry name" value="PhyH"/>
    <property type="match status" value="1"/>
</dbReference>
<dbReference type="RefSeq" id="WP_145224182.1">
    <property type="nucleotide sequence ID" value="NZ_CP036343.1"/>
</dbReference>
<keyword evidence="2" id="KW-0560">Oxidoreductase</keyword>
<dbReference type="AlphaFoldDB" id="A0A517V7U2"/>
<sequence>MSEITDCQLEQAGYQKVSAPLPSCTHDILEEVLDSVVQENFRRRRNGTRYAIRNALLAVPALRPLLEHGALVELARGVLGQTVALVSATLFDKRPAANWFVPPHQDLFVPIAGATNDPRWTNWSIKAGVQYVEPPVEMQRELLAVRVHLDACPGVNGALEVVPGSHRERLSEESVAEFNEEAFEVCPAGPGEVLLMRPLLVHRSRAAKLPARRRVLHVVYSAAELPKGLKWT</sequence>
<reference evidence="2 3" key="1">
    <citation type="submission" date="2019-02" db="EMBL/GenBank/DDBJ databases">
        <title>Deep-cultivation of Planctomycetes and their phenomic and genomic characterization uncovers novel biology.</title>
        <authorList>
            <person name="Wiegand S."/>
            <person name="Jogler M."/>
            <person name="Boedeker C."/>
            <person name="Pinto D."/>
            <person name="Vollmers J."/>
            <person name="Rivas-Marin E."/>
            <person name="Kohn T."/>
            <person name="Peeters S.H."/>
            <person name="Heuer A."/>
            <person name="Rast P."/>
            <person name="Oberbeckmann S."/>
            <person name="Bunk B."/>
            <person name="Jeske O."/>
            <person name="Meyerdierks A."/>
            <person name="Storesund J.E."/>
            <person name="Kallscheuer N."/>
            <person name="Luecker S."/>
            <person name="Lage O.M."/>
            <person name="Pohl T."/>
            <person name="Merkel B.J."/>
            <person name="Hornburger P."/>
            <person name="Mueller R.-W."/>
            <person name="Bruemmer F."/>
            <person name="Labrenz M."/>
            <person name="Spormann A.M."/>
            <person name="Op den Camp H."/>
            <person name="Overmann J."/>
            <person name="Amann R."/>
            <person name="Jetten M.S.M."/>
            <person name="Mascher T."/>
            <person name="Medema M.H."/>
            <person name="Devos D.P."/>
            <person name="Kaster A.-K."/>
            <person name="Ovreas L."/>
            <person name="Rohde M."/>
            <person name="Galperin M.Y."/>
            <person name="Jogler C."/>
        </authorList>
    </citation>
    <scope>NUCLEOTIDE SEQUENCE [LARGE SCALE GENOMIC DNA]</scope>
    <source>
        <strain evidence="2 3">Pan161</strain>
    </source>
</reference>
<dbReference type="GO" id="GO:0005506">
    <property type="term" value="F:iron ion binding"/>
    <property type="evidence" value="ECO:0007669"/>
    <property type="project" value="UniProtKB-ARBA"/>
</dbReference>
<evidence type="ECO:0000313" key="2">
    <source>
        <dbReference type="EMBL" id="QDT89076.1"/>
    </source>
</evidence>
<dbReference type="GO" id="GO:0016706">
    <property type="term" value="F:2-oxoglutarate-dependent dioxygenase activity"/>
    <property type="evidence" value="ECO:0007669"/>
    <property type="project" value="UniProtKB-ARBA"/>
</dbReference>
<dbReference type="PANTHER" id="PTHR20883:SF48">
    <property type="entry name" value="ECTOINE DIOXYGENASE"/>
    <property type="match status" value="1"/>
</dbReference>
<dbReference type="EMBL" id="CP036343">
    <property type="protein sequence ID" value="QDT89076.1"/>
    <property type="molecule type" value="Genomic_DNA"/>
</dbReference>
<accession>A0A517V7U2</accession>
<gene>
    <name evidence="2" type="ORF">Pan161_07010</name>
</gene>
<dbReference type="OrthoDB" id="9791262at2"/>
<dbReference type="Proteomes" id="UP000316855">
    <property type="component" value="Chromosome"/>
</dbReference>
<comment type="cofactor">
    <cofactor evidence="1">
        <name>Fe(2+)</name>
        <dbReference type="ChEBI" id="CHEBI:29033"/>
    </cofactor>
</comment>
<dbReference type="SUPFAM" id="SSF51197">
    <property type="entry name" value="Clavaminate synthase-like"/>
    <property type="match status" value="1"/>
</dbReference>
<evidence type="ECO:0000313" key="3">
    <source>
        <dbReference type="Proteomes" id="UP000316855"/>
    </source>
</evidence>
<keyword evidence="3" id="KW-1185">Reference proteome</keyword>
<dbReference type="Gene3D" id="2.60.120.620">
    <property type="entry name" value="q2cbj1_9rhob like domain"/>
    <property type="match status" value="1"/>
</dbReference>
<organism evidence="2 3">
    <name type="scientific">Gimesia algae</name>
    <dbReference type="NCBI Taxonomy" id="2527971"/>
    <lineage>
        <taxon>Bacteria</taxon>
        <taxon>Pseudomonadati</taxon>
        <taxon>Planctomycetota</taxon>
        <taxon>Planctomycetia</taxon>
        <taxon>Planctomycetales</taxon>
        <taxon>Planctomycetaceae</taxon>
        <taxon>Gimesia</taxon>
    </lineage>
</organism>
<keyword evidence="2" id="KW-0223">Dioxygenase</keyword>
<dbReference type="PANTHER" id="PTHR20883">
    <property type="entry name" value="PHYTANOYL-COA DIOXYGENASE DOMAIN CONTAINING 1"/>
    <property type="match status" value="1"/>
</dbReference>
<protein>
    <submittedName>
        <fullName evidence="2">Phytanoyl-CoA dioxygenase (PhyH)</fullName>
    </submittedName>
</protein>
<dbReference type="InterPro" id="IPR008775">
    <property type="entry name" value="Phytyl_CoA_dOase-like"/>
</dbReference>
<dbReference type="KEGG" id="gax:Pan161_07010"/>
<name>A0A517V7U2_9PLAN</name>
<proteinExistence type="predicted"/>